<dbReference type="InterPro" id="IPR013783">
    <property type="entry name" value="Ig-like_fold"/>
</dbReference>
<protein>
    <recommendedName>
        <fullName evidence="3">Ig-like domain-containing protein</fullName>
    </recommendedName>
</protein>
<dbReference type="PANTHER" id="PTHR47633:SF4">
    <property type="entry name" value="MYOPALLADIN ISOFORM X1"/>
    <property type="match status" value="1"/>
</dbReference>
<dbReference type="Gene3D" id="2.60.40.10">
    <property type="entry name" value="Immunoglobulins"/>
    <property type="match status" value="1"/>
</dbReference>
<dbReference type="SMART" id="SM00408">
    <property type="entry name" value="IGc2"/>
    <property type="match status" value="1"/>
</dbReference>
<dbReference type="GO" id="GO:0045214">
    <property type="term" value="P:sarcomere organization"/>
    <property type="evidence" value="ECO:0007669"/>
    <property type="project" value="UniProtKB-ARBA"/>
</dbReference>
<evidence type="ECO:0000313" key="4">
    <source>
        <dbReference type="EMBL" id="KAK9882442.1"/>
    </source>
</evidence>
<reference evidence="4 5" key="1">
    <citation type="submission" date="2023-03" db="EMBL/GenBank/DDBJ databases">
        <title>Genome insight into feeding habits of ladybird beetles.</title>
        <authorList>
            <person name="Li H.-S."/>
            <person name="Huang Y.-H."/>
            <person name="Pang H."/>
        </authorList>
    </citation>
    <scope>NUCLEOTIDE SEQUENCE [LARGE SCALE GENOMIC DNA]</scope>
    <source>
        <strain evidence="4">SYSU_2023b</strain>
        <tissue evidence="4">Whole body</tissue>
    </source>
</reference>
<dbReference type="SUPFAM" id="SSF48726">
    <property type="entry name" value="Immunoglobulin"/>
    <property type="match status" value="1"/>
</dbReference>
<dbReference type="InterPro" id="IPR003598">
    <property type="entry name" value="Ig_sub2"/>
</dbReference>
<dbReference type="InterPro" id="IPR013098">
    <property type="entry name" value="Ig_I-set"/>
</dbReference>
<dbReference type="GO" id="GO:0031430">
    <property type="term" value="C:M band"/>
    <property type="evidence" value="ECO:0007669"/>
    <property type="project" value="UniProtKB-ARBA"/>
</dbReference>
<name>A0AAW1UPT0_9CUCU</name>
<feature type="compositionally biased region" description="Basic and acidic residues" evidence="2">
    <location>
        <begin position="36"/>
        <end position="45"/>
    </location>
</feature>
<dbReference type="SMART" id="SM00409">
    <property type="entry name" value="IG"/>
    <property type="match status" value="1"/>
</dbReference>
<evidence type="ECO:0000259" key="3">
    <source>
        <dbReference type="PROSITE" id="PS50835"/>
    </source>
</evidence>
<feature type="region of interest" description="Disordered" evidence="2">
    <location>
        <begin position="1"/>
        <end position="45"/>
    </location>
</feature>
<dbReference type="InterPro" id="IPR007110">
    <property type="entry name" value="Ig-like_dom"/>
</dbReference>
<dbReference type="PROSITE" id="PS50835">
    <property type="entry name" value="IG_LIKE"/>
    <property type="match status" value="1"/>
</dbReference>
<dbReference type="FunFam" id="2.60.40.10:FF:000519">
    <property type="entry name" value="Muscle M-line assembly protein unc-89"/>
    <property type="match status" value="1"/>
</dbReference>
<keyword evidence="5" id="KW-1185">Reference proteome</keyword>
<feature type="compositionally biased region" description="Basic residues" evidence="2">
    <location>
        <begin position="117"/>
        <end position="127"/>
    </location>
</feature>
<dbReference type="PANTHER" id="PTHR47633">
    <property type="entry name" value="IMMUNOGLOBULIN"/>
    <property type="match status" value="1"/>
</dbReference>
<feature type="compositionally biased region" description="Polar residues" evidence="2">
    <location>
        <begin position="1"/>
        <end position="10"/>
    </location>
</feature>
<comment type="caution">
    <text evidence="4">The sequence shown here is derived from an EMBL/GenBank/DDBJ whole genome shotgun (WGS) entry which is preliminary data.</text>
</comment>
<sequence>MDNMTQSFKSKTQKFVRDIMSDVEQQSGPKKSILKNNDEKDAQVYREETRAAQYGTKHIDPDTGLIYFKYDFGYEFGIVLPGESKDGGIPVPPKTILQPPQRTADIEMPVYHEKTSQHKKPNTHKSANKNIKWEHTSESELSEYEGSLKRKNQGSDKRRLVDTPPSCPGTPINSQKGYTGQIRAPMFITPLRNIAVVNGQNAKFECIVQSEPSPSILWSKNGRIIQDSDDYQLHYRNGVCRLTISRSYPEDAGTYTCTATNPAGSASSTATLDVPGEIKAAYMK</sequence>
<dbReference type="Proteomes" id="UP001431783">
    <property type="component" value="Unassembled WGS sequence"/>
</dbReference>
<organism evidence="4 5">
    <name type="scientific">Henosepilachna vigintioctopunctata</name>
    <dbReference type="NCBI Taxonomy" id="420089"/>
    <lineage>
        <taxon>Eukaryota</taxon>
        <taxon>Metazoa</taxon>
        <taxon>Ecdysozoa</taxon>
        <taxon>Arthropoda</taxon>
        <taxon>Hexapoda</taxon>
        <taxon>Insecta</taxon>
        <taxon>Pterygota</taxon>
        <taxon>Neoptera</taxon>
        <taxon>Endopterygota</taxon>
        <taxon>Coleoptera</taxon>
        <taxon>Polyphaga</taxon>
        <taxon>Cucujiformia</taxon>
        <taxon>Coccinelloidea</taxon>
        <taxon>Coccinellidae</taxon>
        <taxon>Epilachninae</taxon>
        <taxon>Epilachnini</taxon>
        <taxon>Henosepilachna</taxon>
    </lineage>
</organism>
<dbReference type="InterPro" id="IPR003599">
    <property type="entry name" value="Ig_sub"/>
</dbReference>
<evidence type="ECO:0000256" key="2">
    <source>
        <dbReference type="SAM" id="MobiDB-lite"/>
    </source>
</evidence>
<evidence type="ECO:0000256" key="1">
    <source>
        <dbReference type="ARBA" id="ARBA00004657"/>
    </source>
</evidence>
<comment type="subcellular location">
    <subcellularLocation>
        <location evidence="1">Cytoplasm</location>
        <location evidence="1">Myofibril</location>
    </subcellularLocation>
</comment>
<feature type="region of interest" description="Disordered" evidence="2">
    <location>
        <begin position="113"/>
        <end position="176"/>
    </location>
</feature>
<dbReference type="InterPro" id="IPR036179">
    <property type="entry name" value="Ig-like_dom_sf"/>
</dbReference>
<dbReference type="EMBL" id="JARQZJ010000076">
    <property type="protein sequence ID" value="KAK9882442.1"/>
    <property type="molecule type" value="Genomic_DNA"/>
</dbReference>
<proteinExistence type="predicted"/>
<dbReference type="Pfam" id="PF07679">
    <property type="entry name" value="I-set"/>
    <property type="match status" value="1"/>
</dbReference>
<feature type="domain" description="Ig-like" evidence="3">
    <location>
        <begin position="185"/>
        <end position="273"/>
    </location>
</feature>
<dbReference type="AlphaFoldDB" id="A0AAW1UPT0"/>
<gene>
    <name evidence="4" type="ORF">WA026_021473</name>
</gene>
<accession>A0AAW1UPT0</accession>
<evidence type="ECO:0000313" key="5">
    <source>
        <dbReference type="Proteomes" id="UP001431783"/>
    </source>
</evidence>